<feature type="region of interest" description="Disordered" evidence="9">
    <location>
        <begin position="142"/>
        <end position="170"/>
    </location>
</feature>
<evidence type="ECO:0000256" key="3">
    <source>
        <dbReference type="ARBA" id="ARBA00011970"/>
    </source>
</evidence>
<dbReference type="STRING" id="1777141.AWB80_01802"/>
<dbReference type="Proteomes" id="UP000054911">
    <property type="component" value="Unassembled WGS sequence"/>
</dbReference>
<accession>A0A158A3P9</accession>
<keyword evidence="7 8" id="KW-0802">TPR repeat</keyword>
<dbReference type="EC" id="2.4.1.255" evidence="3"/>
<name>A0A158A3P9_9BURK</name>
<feature type="repeat" description="TPR" evidence="8">
    <location>
        <begin position="314"/>
        <end position="347"/>
    </location>
</feature>
<evidence type="ECO:0000256" key="5">
    <source>
        <dbReference type="ARBA" id="ARBA00022679"/>
    </source>
</evidence>
<dbReference type="GO" id="GO:0097363">
    <property type="term" value="F:protein O-acetylglucosaminyltransferase activity"/>
    <property type="evidence" value="ECO:0007669"/>
    <property type="project" value="UniProtKB-EC"/>
</dbReference>
<dbReference type="SUPFAM" id="SSF48452">
    <property type="entry name" value="TPR-like"/>
    <property type="match status" value="2"/>
</dbReference>
<dbReference type="OrthoDB" id="101857at2"/>
<dbReference type="RefSeq" id="WP_061174299.1">
    <property type="nucleotide sequence ID" value="NZ_FCOE02000004.1"/>
</dbReference>
<protein>
    <recommendedName>
        <fullName evidence="3">protein O-GlcNAc transferase</fullName>
        <ecNumber evidence="3">2.4.1.255</ecNumber>
    </recommendedName>
</protein>
<evidence type="ECO:0000256" key="8">
    <source>
        <dbReference type="PROSITE-ProRule" id="PRU00339"/>
    </source>
</evidence>
<dbReference type="PANTHER" id="PTHR44835">
    <property type="entry name" value="UDP-N-ACETYLGLUCOSAMINE--PEPTIDE N-ACETYLGLUCOSAMINYLTRANSFERASE SPINDLY-RELATED"/>
    <property type="match status" value="1"/>
</dbReference>
<comment type="caution">
    <text evidence="11">The sequence shown here is derived from an EMBL/GenBank/DDBJ whole genome shotgun (WGS) entry which is preliminary data.</text>
</comment>
<dbReference type="InterPro" id="IPR019734">
    <property type="entry name" value="TPR_rpt"/>
</dbReference>
<dbReference type="Gene3D" id="3.40.50.2000">
    <property type="entry name" value="Glycogen Phosphorylase B"/>
    <property type="match status" value="1"/>
</dbReference>
<feature type="compositionally biased region" description="Pro residues" evidence="9">
    <location>
        <begin position="142"/>
        <end position="154"/>
    </location>
</feature>
<evidence type="ECO:0000256" key="1">
    <source>
        <dbReference type="ARBA" id="ARBA00004922"/>
    </source>
</evidence>
<dbReference type="Pfam" id="PF13181">
    <property type="entry name" value="TPR_8"/>
    <property type="match status" value="1"/>
</dbReference>
<keyword evidence="6" id="KW-0677">Repeat</keyword>
<evidence type="ECO:0000256" key="7">
    <source>
        <dbReference type="ARBA" id="ARBA00022803"/>
    </source>
</evidence>
<keyword evidence="12" id="KW-1185">Reference proteome</keyword>
<feature type="domain" description="O-GlcNAc transferase C-terminal" evidence="10">
    <location>
        <begin position="567"/>
        <end position="738"/>
    </location>
</feature>
<dbReference type="Pfam" id="PF13844">
    <property type="entry name" value="Glyco_transf_41"/>
    <property type="match status" value="2"/>
</dbReference>
<proteinExistence type="inferred from homology"/>
<keyword evidence="4" id="KW-0328">Glycosyltransferase</keyword>
<dbReference type="AlphaFoldDB" id="A0A158A3P9"/>
<dbReference type="Pfam" id="PF13432">
    <property type="entry name" value="TPR_16"/>
    <property type="match status" value="2"/>
</dbReference>
<feature type="repeat" description="TPR" evidence="8">
    <location>
        <begin position="213"/>
        <end position="246"/>
    </location>
</feature>
<evidence type="ECO:0000259" key="10">
    <source>
        <dbReference type="Pfam" id="PF13844"/>
    </source>
</evidence>
<dbReference type="InterPro" id="IPR029489">
    <property type="entry name" value="OGT/SEC/SPY_C"/>
</dbReference>
<keyword evidence="5" id="KW-0808">Transferase</keyword>
<evidence type="ECO:0000313" key="12">
    <source>
        <dbReference type="Proteomes" id="UP000054911"/>
    </source>
</evidence>
<dbReference type="Gene3D" id="1.25.40.10">
    <property type="entry name" value="Tetratricopeptide repeat domain"/>
    <property type="match status" value="3"/>
</dbReference>
<evidence type="ECO:0000256" key="9">
    <source>
        <dbReference type="SAM" id="MobiDB-lite"/>
    </source>
</evidence>
<dbReference type="Gene3D" id="3.40.50.11380">
    <property type="match status" value="1"/>
</dbReference>
<dbReference type="EMBL" id="FCOE02000004">
    <property type="protein sequence ID" value="SAK52474.1"/>
    <property type="molecule type" value="Genomic_DNA"/>
</dbReference>
<reference evidence="11" key="1">
    <citation type="submission" date="2016-01" db="EMBL/GenBank/DDBJ databases">
        <authorList>
            <person name="Peeters C."/>
        </authorList>
    </citation>
    <scope>NUCLEOTIDE SEQUENCE [LARGE SCALE GENOMIC DNA]</scope>
    <source>
        <strain evidence="11">LMG 29323</strain>
    </source>
</reference>
<evidence type="ECO:0000256" key="2">
    <source>
        <dbReference type="ARBA" id="ARBA00005386"/>
    </source>
</evidence>
<evidence type="ECO:0000313" key="11">
    <source>
        <dbReference type="EMBL" id="SAK52474.1"/>
    </source>
</evidence>
<gene>
    <name evidence="11" type="ORF">AWB80_01802</name>
</gene>
<dbReference type="PANTHER" id="PTHR44835:SF1">
    <property type="entry name" value="PROTEIN O-GLCNAC TRANSFERASE"/>
    <property type="match status" value="1"/>
</dbReference>
<sequence>MTVSIELRGAPASTIDPEFEQALAQVLGAAIEHHQKNEVEEAQALYRIVLDADPAHADANHNLGALALQQRDFERAVAHFEAAVGANPDQGHYWASYINALTVSGQTSAAWVALEIAQQRGMKGPTVDHLIQQLVLSEKAPAPAPLAAPAPTPTSAPASKAASAPEKNDAPVMRMAAPPQQQINRVTTLYHQGRAAEALDIARQMTERFPKFALGWRAMGSSLHSLGRTFEAIEPFSRTVELEPTDTESRKVLADCLRLHNRFADAEAACREVIAQAPEHAEAFRILGMTLQSKGRHQEAETCLRKTVELTGSVVAYSTLGVMLLDQGRLAEAQIELRRALEIQPDYGIAHENILFCMSHDENVDADALFAQHVSFGEQCEGPLRAQWKPHRNPRNPQRQLKVGFVSGDLFHHAISTFIEPIFEHLMHDSGIEIHVYYNHSVNDDVTARLRQNAARWNAVNGLNDAQLAEKIRTDGIDVLIDLSGHTSRNRLLMFARKPAPIQASWMGYPGTTGLTAMDYYFADSFHVPAHHAQGQYVEKIVHLPANAPFQPARFAPPVNGLPALHNGYLTFGSFNRINKLQPGAIALWSELLRALPGSRMLLGAMPPDAGCETLIEWFAKEGIARERLDFRSRSGMPVYLQQHHHVDICLDTFPYSGGTTTLHAMWMGVPTITLPGHRMASRGSTAALSLAGFGDFVAKDHADFVAKGVAWANDLTGLAELRASMRSRCADSPMFQPAVIAAGLSASLREMWRRWCAGVAPAALDVQTPGATARNNQEKS</sequence>
<dbReference type="SMART" id="SM00028">
    <property type="entry name" value="TPR"/>
    <property type="match status" value="7"/>
</dbReference>
<comment type="pathway">
    <text evidence="1">Protein modification; protein glycosylation.</text>
</comment>
<feature type="repeat" description="TPR" evidence="8">
    <location>
        <begin position="57"/>
        <end position="90"/>
    </location>
</feature>
<feature type="domain" description="O-GlcNAc transferase C-terminal" evidence="10">
    <location>
        <begin position="351"/>
        <end position="546"/>
    </location>
</feature>
<evidence type="ECO:0000256" key="4">
    <source>
        <dbReference type="ARBA" id="ARBA00022676"/>
    </source>
</evidence>
<evidence type="ECO:0000256" key="6">
    <source>
        <dbReference type="ARBA" id="ARBA00022737"/>
    </source>
</evidence>
<feature type="compositionally biased region" description="Low complexity" evidence="9">
    <location>
        <begin position="155"/>
        <end position="165"/>
    </location>
</feature>
<comment type="similarity">
    <text evidence="2">Belongs to the glycosyltransferase 41 family. O-GlcNAc transferase subfamily.</text>
</comment>
<dbReference type="InterPro" id="IPR011990">
    <property type="entry name" value="TPR-like_helical_dom_sf"/>
</dbReference>
<dbReference type="InterPro" id="IPR051939">
    <property type="entry name" value="Glycosyltr_41/O-GlcNAc_trsf"/>
</dbReference>
<organism evidence="11 12">
    <name type="scientific">Caballeronia pedi</name>
    <dbReference type="NCBI Taxonomy" id="1777141"/>
    <lineage>
        <taxon>Bacteria</taxon>
        <taxon>Pseudomonadati</taxon>
        <taxon>Pseudomonadota</taxon>
        <taxon>Betaproteobacteria</taxon>
        <taxon>Burkholderiales</taxon>
        <taxon>Burkholderiaceae</taxon>
        <taxon>Caballeronia</taxon>
    </lineage>
</organism>
<dbReference type="PROSITE" id="PS50005">
    <property type="entry name" value="TPR"/>
    <property type="match status" value="3"/>
</dbReference>